<accession>A0A6P1M5V7</accession>
<dbReference type="EMBL" id="CP047593">
    <property type="protein sequence ID" value="QHI68383.1"/>
    <property type="molecule type" value="Genomic_DNA"/>
</dbReference>
<evidence type="ECO:0000313" key="3">
    <source>
        <dbReference type="Proteomes" id="UP000464954"/>
    </source>
</evidence>
<protein>
    <submittedName>
        <fullName evidence="2">SpoIIE family protein phosphatase</fullName>
    </submittedName>
</protein>
<dbReference type="RefSeq" id="WP_160626651.1">
    <property type="nucleotide sequence ID" value="NZ_CP047593.1"/>
</dbReference>
<keyword evidence="3" id="KW-1185">Reference proteome</keyword>
<dbReference type="SUPFAM" id="SSF81606">
    <property type="entry name" value="PP2C-like"/>
    <property type="match status" value="1"/>
</dbReference>
<proteinExistence type="predicted"/>
<dbReference type="InterPro" id="IPR001932">
    <property type="entry name" value="PPM-type_phosphatase-like_dom"/>
</dbReference>
<dbReference type="Gene3D" id="3.60.40.10">
    <property type="entry name" value="PPM-type phosphatase domain"/>
    <property type="match status" value="1"/>
</dbReference>
<reference evidence="2 3" key="1">
    <citation type="submission" date="2020-01" db="EMBL/GenBank/DDBJ databases">
        <title>Ponticoccus aerotolerans gen. nov., sp. nov., an anaerobic bacterium and proposal of Ponticoccusceae fam. nov., Ponticoccusles ord. nov. and Ponticoccuse classis nov. in the phylum Kiritimatiellaeota.</title>
        <authorList>
            <person name="Zhou L.Y."/>
            <person name="Du Z.J."/>
        </authorList>
    </citation>
    <scope>NUCLEOTIDE SEQUENCE [LARGE SCALE GENOMIC DNA]</scope>
    <source>
        <strain evidence="2 3">S-5007</strain>
    </source>
</reference>
<organism evidence="2 3">
    <name type="scientific">Tichowtungia aerotolerans</name>
    <dbReference type="NCBI Taxonomy" id="2697043"/>
    <lineage>
        <taxon>Bacteria</taxon>
        <taxon>Pseudomonadati</taxon>
        <taxon>Kiritimatiellota</taxon>
        <taxon>Tichowtungiia</taxon>
        <taxon>Tichowtungiales</taxon>
        <taxon>Tichowtungiaceae</taxon>
        <taxon>Tichowtungia</taxon>
    </lineage>
</organism>
<dbReference type="Proteomes" id="UP000464954">
    <property type="component" value="Chromosome"/>
</dbReference>
<dbReference type="AlphaFoldDB" id="A0A6P1M5V7"/>
<name>A0A6P1M5V7_9BACT</name>
<feature type="domain" description="PPM-type phosphatase" evidence="1">
    <location>
        <begin position="5"/>
        <end position="228"/>
    </location>
</feature>
<dbReference type="InterPro" id="IPR036457">
    <property type="entry name" value="PPM-type-like_dom_sf"/>
</dbReference>
<gene>
    <name evidence="2" type="ORF">GT409_02560</name>
</gene>
<evidence type="ECO:0000313" key="2">
    <source>
        <dbReference type="EMBL" id="QHI68383.1"/>
    </source>
</evidence>
<evidence type="ECO:0000259" key="1">
    <source>
        <dbReference type="SMART" id="SM00331"/>
    </source>
</evidence>
<dbReference type="SMART" id="SM00331">
    <property type="entry name" value="PP2C_SIG"/>
    <property type="match status" value="1"/>
</dbReference>
<dbReference type="KEGG" id="taer:GT409_02560"/>
<sequence>MENLFKEVEVYQVRKASELACGDVFLSNRDPLTDRLVSVLSDGLGSGVKANVLAAMTAQMALKFTLSELDMERSAEIMMNALPICAVRKIGYATYTIVDCQGHRSIRIVEQGSPRFIYIRQGRVIDLPFEELGSRQRDYRTVRITTCVPQPEDRIIFFSDGITESGMGTPNYRLGWRHSGVVHFVQSLLSDDPEISARTLVRRIVREALNKEPSRRAGDDTTCAAVYVRRPRRTLVLSGPPYDSSRDREVAGLLAEFDGRTAVCGGTSAEIVSRELGRPLHTPILRGRSTLPPVSRMEGVDLVTEGILTLTEVLRRLDHGDSSPTANAATQLVDLLLESDVIELVVGTRINDAHQDPNLPVDLEIRRNLMKRIKRVLEEKYLKEVNIRYI</sequence>
<dbReference type="Pfam" id="PF07228">
    <property type="entry name" value="SpoIIE"/>
    <property type="match status" value="1"/>
</dbReference>